<protein>
    <submittedName>
        <fullName evidence="1">Uncharacterized protein</fullName>
    </submittedName>
</protein>
<dbReference type="AlphaFoldDB" id="A0AAW6RHY0"/>
<accession>A0AAW6RHY0</accession>
<evidence type="ECO:0000313" key="1">
    <source>
        <dbReference type="EMBL" id="MDG9699719.1"/>
    </source>
</evidence>
<organism evidence="1 2">
    <name type="scientific">Ottowia cancrivicina</name>
    <dbReference type="NCBI Taxonomy" id="3040346"/>
    <lineage>
        <taxon>Bacteria</taxon>
        <taxon>Pseudomonadati</taxon>
        <taxon>Pseudomonadota</taxon>
        <taxon>Betaproteobacteria</taxon>
        <taxon>Burkholderiales</taxon>
        <taxon>Comamonadaceae</taxon>
        <taxon>Ottowia</taxon>
    </lineage>
</organism>
<comment type="caution">
    <text evidence="1">The sequence shown here is derived from an EMBL/GenBank/DDBJ whole genome shotgun (WGS) entry which is preliminary data.</text>
</comment>
<sequence length="121" mass="14288">MRPAFRQERKKERKNGPGACALAQMGEYASGKPLPKWRITPPAKQMAVLRIFGLKKMNRLALQNPPRQAEKRQCPVFLPEEQWPDEMHNVLFIRRYAKRLFLRFHENGGTMRLSRRSPYCH</sequence>
<evidence type="ECO:0000313" key="2">
    <source>
        <dbReference type="Proteomes" id="UP001237156"/>
    </source>
</evidence>
<dbReference type="EMBL" id="JARVII010000015">
    <property type="protein sequence ID" value="MDG9699719.1"/>
    <property type="molecule type" value="Genomic_DNA"/>
</dbReference>
<dbReference type="Proteomes" id="UP001237156">
    <property type="component" value="Unassembled WGS sequence"/>
</dbReference>
<dbReference type="RefSeq" id="WP_279524562.1">
    <property type="nucleotide sequence ID" value="NZ_JARVII010000015.1"/>
</dbReference>
<proteinExistence type="predicted"/>
<reference evidence="1 2" key="1">
    <citation type="submission" date="2023-04" db="EMBL/GenBank/DDBJ databases">
        <title>Ottowia paracancer sp. nov., isolated from human stomach.</title>
        <authorList>
            <person name="Song Y."/>
        </authorList>
    </citation>
    <scope>NUCLEOTIDE SEQUENCE [LARGE SCALE GENOMIC DNA]</scope>
    <source>
        <strain evidence="1 2">10c7w1</strain>
    </source>
</reference>
<name>A0AAW6RHY0_9BURK</name>
<gene>
    <name evidence="1" type="ORF">QB898_08355</name>
</gene>
<keyword evidence="2" id="KW-1185">Reference proteome</keyword>